<reference evidence="2" key="1">
    <citation type="submission" date="2016-10" db="EMBL/GenBank/DDBJ databases">
        <authorList>
            <person name="Varghese N."/>
            <person name="Submissions S."/>
        </authorList>
    </citation>
    <scope>NUCLEOTIDE SEQUENCE [LARGE SCALE GENOMIC DNA]</scope>
    <source>
        <strain evidence="2">JCM 21621</strain>
    </source>
</reference>
<sequence>MKDNNKNRQRFLAATHPRGNIVKHCTSTARLRAPLNKIALAVALSSAATPLLADDDFKFDGYLREELSWNTENWQDTRDYDDRGKLSMARTTAQLNFDWKAAENVSVVAKLRGVKEIKTNFLDHLEKLGANNYHEADGRGDIMELYDRAEIRELYVDFPVGERTSFRIGKQQIAWGETDFFAANDLVHGFDYTWRSFLQPANEELRKTNNIIKMNIDVPEAQGGLEVFLRPGLDAKDDIGTELDIYGGRWSSQPYAGVDFRNIDPYNFENDEGDYRDVTGGIRWSGMAGDYNYSLSYLRTFYNSPILNASDDLRLIGRPDLPSGAETQGTSKTRGVAGEVIYPIVDIFGLTGSTYSDWADAVFSTEIAYIKDAPYQFQAQVPTLISQLVAPGFDGFTRKDVLASMLRIDKNFAFTQSLLGTEKPMFFSVQIFDKWVQNFDDDDQLLYSVGWGGKVKEHTTLATTIFDLSYASGRIHPQLVLGTDLTNKGGFAVPSVTFELSSKVRWKIEYDAFWDDEWRDGDKCTPGNAATCDSTTLFGYFHNRDQIYTSLTYLF</sequence>
<dbReference type="Pfam" id="PF06980">
    <property type="entry name" value="DUF1302"/>
    <property type="match status" value="1"/>
</dbReference>
<dbReference type="EMBL" id="FNIJ01000003">
    <property type="protein sequence ID" value="SDN43091.1"/>
    <property type="molecule type" value="Genomic_DNA"/>
</dbReference>
<evidence type="ECO:0000313" key="1">
    <source>
        <dbReference type="EMBL" id="SDN43091.1"/>
    </source>
</evidence>
<name>A0A1H0BBU8_9PSED</name>
<evidence type="ECO:0000313" key="2">
    <source>
        <dbReference type="Proteomes" id="UP000242957"/>
    </source>
</evidence>
<dbReference type="InterPro" id="IPR010727">
    <property type="entry name" value="DUF1302"/>
</dbReference>
<keyword evidence="2" id="KW-1185">Reference proteome</keyword>
<gene>
    <name evidence="1" type="ORF">SAMN05216193_10311</name>
</gene>
<accession>A0A1H0BBU8</accession>
<protein>
    <submittedName>
        <fullName evidence="1">Uncharacterized protein</fullName>
    </submittedName>
</protein>
<dbReference type="AlphaFoldDB" id="A0A1H0BBU8"/>
<dbReference type="STRING" id="198616.SAMN05216193_10311"/>
<organism evidence="1 2">
    <name type="scientific">Pseudomonas jinjuensis</name>
    <dbReference type="NCBI Taxonomy" id="198616"/>
    <lineage>
        <taxon>Bacteria</taxon>
        <taxon>Pseudomonadati</taxon>
        <taxon>Pseudomonadota</taxon>
        <taxon>Gammaproteobacteria</taxon>
        <taxon>Pseudomonadales</taxon>
        <taxon>Pseudomonadaceae</taxon>
        <taxon>Pseudomonas</taxon>
    </lineage>
</organism>
<dbReference type="Proteomes" id="UP000242957">
    <property type="component" value="Unassembled WGS sequence"/>
</dbReference>
<proteinExistence type="predicted"/>